<comment type="caution">
    <text evidence="3">The sequence shown here is derived from an EMBL/GenBank/DDBJ whole genome shotgun (WGS) entry which is preliminary data.</text>
</comment>
<proteinExistence type="inferred from homology"/>
<dbReference type="GO" id="GO:0004177">
    <property type="term" value="F:aminopeptidase activity"/>
    <property type="evidence" value="ECO:0007669"/>
    <property type="project" value="TreeGrafter"/>
</dbReference>
<dbReference type="AlphaFoldDB" id="A0A7K1FLP7"/>
<evidence type="ECO:0000256" key="1">
    <source>
        <dbReference type="ARBA" id="ARBA00007068"/>
    </source>
</evidence>
<dbReference type="InterPro" id="IPR016117">
    <property type="entry name" value="ArgJ-like_dom_sf"/>
</dbReference>
<sequence length="374" mass="37488">MTVPEPAGGAGYVAFEPAPGPHNDLTDIPGLRLGHHDRIGDGYLSGTTVLLAPPGGMAAGVDVRGGAPGTRETDLLHPTASIERVHAIVLTGGSAYGLTAAGGAAEALEEQGIGFPVGRDPAEIVPIVPAAVLFDLGRGGSFRARPDADFGRAAVADALLADPGRMRRTGLVGAGTGAAACGLKGGLGMASAVLKDGTVVAALMATNAAGSPLDRRTGELLGARFLHVGDVAGGVPAPDDEQREALLTVIRGRDPHLVAASRRPGPVIENTTIGIVATDASLSKSQCTKLAGVAHDGLARALNPVHTAFDGDTVFGVATCARPAPDDLGLHDILTAAADVVTRAVVRSLLAATSVTTPADTWPSYSDLAAPAGR</sequence>
<name>A0A7K1FLP7_9ACTN</name>
<keyword evidence="4" id="KW-1185">Reference proteome</keyword>
<evidence type="ECO:0000313" key="4">
    <source>
        <dbReference type="Proteomes" id="UP000460221"/>
    </source>
</evidence>
<gene>
    <name evidence="3" type="ORF">GIS00_07650</name>
</gene>
<dbReference type="Pfam" id="PF03576">
    <property type="entry name" value="Peptidase_S58"/>
    <property type="match status" value="1"/>
</dbReference>
<dbReference type="SUPFAM" id="SSF56266">
    <property type="entry name" value="DmpA/ArgJ-like"/>
    <property type="match status" value="1"/>
</dbReference>
<comment type="similarity">
    <text evidence="1">Belongs to the peptidase S58 family.</text>
</comment>
<dbReference type="InterPro" id="IPR005321">
    <property type="entry name" value="Peptidase_S58_DmpA"/>
</dbReference>
<dbReference type="EMBL" id="WLYK01000001">
    <property type="protein sequence ID" value="MTD13814.1"/>
    <property type="molecule type" value="Genomic_DNA"/>
</dbReference>
<dbReference type="RefSeq" id="WP_322097667.1">
    <property type="nucleotide sequence ID" value="NZ_WLYK01000001.1"/>
</dbReference>
<dbReference type="PANTHER" id="PTHR36512:SF3">
    <property type="entry name" value="BLR5678 PROTEIN"/>
    <property type="match status" value="1"/>
</dbReference>
<feature type="region of interest" description="Disordered" evidence="2">
    <location>
        <begin position="1"/>
        <end position="26"/>
    </location>
</feature>
<dbReference type="Proteomes" id="UP000460221">
    <property type="component" value="Unassembled WGS sequence"/>
</dbReference>
<organism evidence="3 4">
    <name type="scientific">Nakamurella alba</name>
    <dbReference type="NCBI Taxonomy" id="2665158"/>
    <lineage>
        <taxon>Bacteria</taxon>
        <taxon>Bacillati</taxon>
        <taxon>Actinomycetota</taxon>
        <taxon>Actinomycetes</taxon>
        <taxon>Nakamurellales</taxon>
        <taxon>Nakamurellaceae</taxon>
        <taxon>Nakamurella</taxon>
    </lineage>
</organism>
<dbReference type="PANTHER" id="PTHR36512">
    <property type="entry name" value="D-AMINOPEPTIDASE"/>
    <property type="match status" value="1"/>
</dbReference>
<protein>
    <submittedName>
        <fullName evidence="3">Peptidase S58 family protein</fullName>
    </submittedName>
</protein>
<accession>A0A7K1FLP7</accession>
<dbReference type="CDD" id="cd02252">
    <property type="entry name" value="nylC_like"/>
    <property type="match status" value="1"/>
</dbReference>
<dbReference type="Gene3D" id="3.60.70.12">
    <property type="entry name" value="L-amino peptidase D-ALA esterase/amidase"/>
    <property type="match status" value="1"/>
</dbReference>
<evidence type="ECO:0000256" key="2">
    <source>
        <dbReference type="SAM" id="MobiDB-lite"/>
    </source>
</evidence>
<evidence type="ECO:0000313" key="3">
    <source>
        <dbReference type="EMBL" id="MTD13814.1"/>
    </source>
</evidence>
<reference evidence="3 4" key="1">
    <citation type="submission" date="2019-11" db="EMBL/GenBank/DDBJ databases">
        <authorList>
            <person name="Jiang L.-Q."/>
        </authorList>
    </citation>
    <scope>NUCLEOTIDE SEQUENCE [LARGE SCALE GENOMIC DNA]</scope>
    <source>
        <strain evidence="3 4">YIM 132087</strain>
    </source>
</reference>